<reference evidence="2" key="1">
    <citation type="submission" date="2023-07" db="EMBL/GenBank/DDBJ databases">
        <title>Whole genome shotgun sequence of Streptomyces cacaoi subsp. asoensis NBRC 13813.</title>
        <authorList>
            <person name="Komaki H."/>
            <person name="Tamura T."/>
        </authorList>
    </citation>
    <scope>NUCLEOTIDE SEQUENCE [LARGE SCALE GENOMIC DNA]</scope>
    <source>
        <strain evidence="2">NBRC 13813</strain>
    </source>
</reference>
<name>A0ABQ3RYY9_9ACTN</name>
<proteinExistence type="predicted"/>
<evidence type="ECO:0008006" key="3">
    <source>
        <dbReference type="Google" id="ProtNLM"/>
    </source>
</evidence>
<dbReference type="RefSeq" id="WP_189917967.1">
    <property type="nucleotide sequence ID" value="NZ_BMSI01000001.1"/>
</dbReference>
<organism evidence="1 2">
    <name type="scientific">Streptomyces asoensis</name>
    <dbReference type="NCBI Taxonomy" id="249586"/>
    <lineage>
        <taxon>Bacteria</taxon>
        <taxon>Bacillati</taxon>
        <taxon>Actinomycetota</taxon>
        <taxon>Actinomycetes</taxon>
        <taxon>Kitasatosporales</taxon>
        <taxon>Streptomycetaceae</taxon>
        <taxon>Streptomyces</taxon>
    </lineage>
</organism>
<gene>
    <name evidence="1" type="ORF">Saso_27350</name>
</gene>
<comment type="caution">
    <text evidence="1">The sequence shown here is derived from an EMBL/GenBank/DDBJ whole genome shotgun (WGS) entry which is preliminary data.</text>
</comment>
<sequence>MAVINPPAWQQAPSYPARNDRLALSGLLTYPGNASDEANPLRIRPGVKPSYQNYQLKVRAAGTPNMTVIVSGGTVFVDQRETGGSGAYICANDGDVTLNVNPAGGAGQYRKDTVVASVYDAEYSGALSQWQLEVIQGPYAASAGATVRGTLPANCVVLADIALAPSQSSVAAANITDVRTYGCAIGGVLPVSSAAVPARPHPGQMFYYTDTDRLMYGTLAGTLSEVQKTPGAWTSWTPTWTTSTGLRLPSYGNAAVNCRYSKTGRDVKFYMDITFGTSTNFGSSPTSADNWVFSLPVAAAVALTPAGTAHIEPGNGQRASMAMAQVNTGAADISLHMSGPRVDGSATVAGVVDSITPFVWGSTMRLVVHGQYEAAS</sequence>
<dbReference type="Proteomes" id="UP000649259">
    <property type="component" value="Unassembled WGS sequence"/>
</dbReference>
<dbReference type="EMBL" id="BNEB01000003">
    <property type="protein sequence ID" value="GHI61085.1"/>
    <property type="molecule type" value="Genomic_DNA"/>
</dbReference>
<accession>A0ABQ3RYY9</accession>
<evidence type="ECO:0000313" key="1">
    <source>
        <dbReference type="EMBL" id="GHI61085.1"/>
    </source>
</evidence>
<evidence type="ECO:0000313" key="2">
    <source>
        <dbReference type="Proteomes" id="UP000649259"/>
    </source>
</evidence>
<dbReference type="GeneID" id="91470615"/>
<keyword evidence="2" id="KW-1185">Reference proteome</keyword>
<protein>
    <recommendedName>
        <fullName evidence="3">Tail fiber protein</fullName>
    </recommendedName>
</protein>